<dbReference type="EMBL" id="JAWZYT010002861">
    <property type="protein sequence ID" value="KAK4301557.1"/>
    <property type="molecule type" value="Genomic_DNA"/>
</dbReference>
<organism evidence="1 2">
    <name type="scientific">Petrolisthes manimaculis</name>
    <dbReference type="NCBI Taxonomy" id="1843537"/>
    <lineage>
        <taxon>Eukaryota</taxon>
        <taxon>Metazoa</taxon>
        <taxon>Ecdysozoa</taxon>
        <taxon>Arthropoda</taxon>
        <taxon>Crustacea</taxon>
        <taxon>Multicrustacea</taxon>
        <taxon>Malacostraca</taxon>
        <taxon>Eumalacostraca</taxon>
        <taxon>Eucarida</taxon>
        <taxon>Decapoda</taxon>
        <taxon>Pleocyemata</taxon>
        <taxon>Anomura</taxon>
        <taxon>Galatheoidea</taxon>
        <taxon>Porcellanidae</taxon>
        <taxon>Petrolisthes</taxon>
    </lineage>
</organism>
<comment type="caution">
    <text evidence="1">The sequence shown here is derived from an EMBL/GenBank/DDBJ whole genome shotgun (WGS) entry which is preliminary data.</text>
</comment>
<reference evidence="1" key="1">
    <citation type="submission" date="2023-11" db="EMBL/GenBank/DDBJ databases">
        <title>Genome assemblies of two species of porcelain crab, Petrolisthes cinctipes and Petrolisthes manimaculis (Anomura: Porcellanidae).</title>
        <authorList>
            <person name="Angst P."/>
        </authorList>
    </citation>
    <scope>NUCLEOTIDE SEQUENCE</scope>
    <source>
        <strain evidence="1">PB745_02</strain>
        <tissue evidence="1">Gill</tissue>
    </source>
</reference>
<dbReference type="PANTHER" id="PTHR47018:SF1">
    <property type="entry name" value="TESMIN_TSO1-LIKE CXC DOMAIN-CONTAINING PROTEIN"/>
    <property type="match status" value="1"/>
</dbReference>
<sequence>MHVRLLEVAKEFDRGSFVVHKSTRPFSAIAIDHSHKQNNVLVKGDGGAIGMMQNPRALLLWMVTGPEIGHQKFRNILPATRHWQEQRQAS</sequence>
<dbReference type="PANTHER" id="PTHR47018">
    <property type="entry name" value="CXC DOMAIN-CONTAINING PROTEIN-RELATED"/>
    <property type="match status" value="1"/>
</dbReference>
<evidence type="ECO:0000313" key="2">
    <source>
        <dbReference type="Proteomes" id="UP001292094"/>
    </source>
</evidence>
<protein>
    <submittedName>
        <fullName evidence="1">Uncharacterized protein</fullName>
    </submittedName>
</protein>
<evidence type="ECO:0000313" key="1">
    <source>
        <dbReference type="EMBL" id="KAK4301557.1"/>
    </source>
</evidence>
<keyword evidence="2" id="KW-1185">Reference proteome</keyword>
<dbReference type="Proteomes" id="UP001292094">
    <property type="component" value="Unassembled WGS sequence"/>
</dbReference>
<proteinExistence type="predicted"/>
<gene>
    <name evidence="1" type="ORF">Pmani_026335</name>
</gene>
<accession>A0AAE1P670</accession>
<name>A0AAE1P670_9EUCA</name>
<dbReference type="AlphaFoldDB" id="A0AAE1P670"/>